<protein>
    <submittedName>
        <fullName evidence="1">Uncharacterized protein</fullName>
    </submittedName>
</protein>
<evidence type="ECO:0000313" key="2">
    <source>
        <dbReference type="Proteomes" id="UP000053815"/>
    </source>
</evidence>
<evidence type="ECO:0000313" key="1">
    <source>
        <dbReference type="EMBL" id="GAN05313.1"/>
    </source>
</evidence>
<dbReference type="Proteomes" id="UP000053815">
    <property type="component" value="Unassembled WGS sequence"/>
</dbReference>
<accession>A0A0C9MTD6</accession>
<sequence>MAIIAWTIQSTVAIDTTIKVLGHVNMRLDIATNVCFEDENEADAIESKADDNGTADAVEANVINGHAEQEFIVQMMLPYL</sequence>
<dbReference type="AlphaFoldDB" id="A0A0C9MTD6"/>
<keyword evidence="2" id="KW-1185">Reference proteome</keyword>
<organism evidence="1">
    <name type="scientific">Mucor ambiguus</name>
    <dbReference type="NCBI Taxonomy" id="91626"/>
    <lineage>
        <taxon>Eukaryota</taxon>
        <taxon>Fungi</taxon>
        <taxon>Fungi incertae sedis</taxon>
        <taxon>Mucoromycota</taxon>
        <taxon>Mucoromycotina</taxon>
        <taxon>Mucoromycetes</taxon>
        <taxon>Mucorales</taxon>
        <taxon>Mucorineae</taxon>
        <taxon>Mucoraceae</taxon>
        <taxon>Mucor</taxon>
    </lineage>
</organism>
<reference evidence="1" key="1">
    <citation type="submission" date="2014-09" db="EMBL/GenBank/DDBJ databases">
        <title>Draft genome sequence of an oleaginous Mucoromycotina fungus Mucor ambiguus NBRC6742.</title>
        <authorList>
            <person name="Takeda I."/>
            <person name="Yamane N."/>
            <person name="Morita T."/>
            <person name="Tamano K."/>
            <person name="Machida M."/>
            <person name="Baker S."/>
            <person name="Koike H."/>
        </authorList>
    </citation>
    <scope>NUCLEOTIDE SEQUENCE</scope>
    <source>
        <strain evidence="1">NBRC 6742</strain>
    </source>
</reference>
<gene>
    <name evidence="1" type="ORF">MAM1_0087d04783</name>
</gene>
<dbReference type="EMBL" id="DF836376">
    <property type="protein sequence ID" value="GAN05313.1"/>
    <property type="molecule type" value="Genomic_DNA"/>
</dbReference>
<name>A0A0C9MTD6_9FUNG</name>
<proteinExistence type="predicted"/>